<organism evidence="1">
    <name type="scientific">Arundo donax</name>
    <name type="common">Giant reed</name>
    <name type="synonym">Donax arundinaceus</name>
    <dbReference type="NCBI Taxonomy" id="35708"/>
    <lineage>
        <taxon>Eukaryota</taxon>
        <taxon>Viridiplantae</taxon>
        <taxon>Streptophyta</taxon>
        <taxon>Embryophyta</taxon>
        <taxon>Tracheophyta</taxon>
        <taxon>Spermatophyta</taxon>
        <taxon>Magnoliopsida</taxon>
        <taxon>Liliopsida</taxon>
        <taxon>Poales</taxon>
        <taxon>Poaceae</taxon>
        <taxon>PACMAD clade</taxon>
        <taxon>Arundinoideae</taxon>
        <taxon>Arundineae</taxon>
        <taxon>Arundo</taxon>
    </lineage>
</organism>
<name>A0A0A9H7C5_ARUDO</name>
<protein>
    <submittedName>
        <fullName evidence="1">Uncharacterized protein</fullName>
    </submittedName>
</protein>
<dbReference type="EMBL" id="GBRH01165284">
    <property type="protein sequence ID" value="JAE32612.1"/>
    <property type="molecule type" value="Transcribed_RNA"/>
</dbReference>
<evidence type="ECO:0000313" key="1">
    <source>
        <dbReference type="EMBL" id="JAE32612.1"/>
    </source>
</evidence>
<proteinExistence type="predicted"/>
<accession>A0A0A9H7C5</accession>
<reference evidence="1" key="1">
    <citation type="submission" date="2014-09" db="EMBL/GenBank/DDBJ databases">
        <authorList>
            <person name="Magalhaes I.L.F."/>
            <person name="Oliveira U."/>
            <person name="Santos F.R."/>
            <person name="Vidigal T.H.D.A."/>
            <person name="Brescovit A.D."/>
            <person name="Santos A.J."/>
        </authorList>
    </citation>
    <scope>NUCLEOTIDE SEQUENCE</scope>
    <source>
        <tissue evidence="1">Shoot tissue taken approximately 20 cm above the soil surface</tissue>
    </source>
</reference>
<dbReference type="AlphaFoldDB" id="A0A0A9H7C5"/>
<sequence>MTQCQFVQNAGPAFSKTLSSWNFLHQDTKSSIYQCDWL</sequence>
<reference evidence="1" key="2">
    <citation type="journal article" date="2015" name="Data Brief">
        <title>Shoot transcriptome of the giant reed, Arundo donax.</title>
        <authorList>
            <person name="Barrero R.A."/>
            <person name="Guerrero F.D."/>
            <person name="Moolhuijzen P."/>
            <person name="Goolsby J.A."/>
            <person name="Tidwell J."/>
            <person name="Bellgard S.E."/>
            <person name="Bellgard M.I."/>
        </authorList>
    </citation>
    <scope>NUCLEOTIDE SEQUENCE</scope>
    <source>
        <tissue evidence="1">Shoot tissue taken approximately 20 cm above the soil surface</tissue>
    </source>
</reference>